<evidence type="ECO:0000313" key="2">
    <source>
        <dbReference type="Proteomes" id="UP000051015"/>
    </source>
</evidence>
<proteinExistence type="predicted"/>
<reference evidence="1 2" key="1">
    <citation type="journal article" date="2015" name="Genome Announc.">
        <title>Expanding the biotechnology potential of lactobacilli through comparative genomics of 213 strains and associated genera.</title>
        <authorList>
            <person name="Sun Z."/>
            <person name="Harris H.M."/>
            <person name="McCann A."/>
            <person name="Guo C."/>
            <person name="Argimon S."/>
            <person name="Zhang W."/>
            <person name="Yang X."/>
            <person name="Jeffery I.B."/>
            <person name="Cooney J.C."/>
            <person name="Kagawa T.F."/>
            <person name="Liu W."/>
            <person name="Song Y."/>
            <person name="Salvetti E."/>
            <person name="Wrobel A."/>
            <person name="Rasinkangas P."/>
            <person name="Parkhill J."/>
            <person name="Rea M.C."/>
            <person name="O'Sullivan O."/>
            <person name="Ritari J."/>
            <person name="Douillard F.P."/>
            <person name="Paul Ross R."/>
            <person name="Yang R."/>
            <person name="Briner A.E."/>
            <person name="Felis G.E."/>
            <person name="de Vos W.M."/>
            <person name="Barrangou R."/>
            <person name="Klaenhammer T.R."/>
            <person name="Caufield P.W."/>
            <person name="Cui Y."/>
            <person name="Zhang H."/>
            <person name="O'Toole P.W."/>
        </authorList>
    </citation>
    <scope>NUCLEOTIDE SEQUENCE [LARGE SCALE GENOMIC DNA]</scope>
    <source>
        <strain evidence="1 2">DSM 21051</strain>
    </source>
</reference>
<dbReference type="AlphaFoldDB" id="A0A0R2CW79"/>
<dbReference type="Pfam" id="PF05014">
    <property type="entry name" value="Nuc_deoxyrib_tr"/>
    <property type="match status" value="1"/>
</dbReference>
<evidence type="ECO:0008006" key="3">
    <source>
        <dbReference type="Google" id="ProtNLM"/>
    </source>
</evidence>
<dbReference type="EMBL" id="AYZD01000017">
    <property type="protein sequence ID" value="KRM96110.1"/>
    <property type="molecule type" value="Genomic_DNA"/>
</dbReference>
<dbReference type="InterPro" id="IPR007710">
    <property type="entry name" value="Nucleoside_deoxyribTrfase"/>
</dbReference>
<comment type="caution">
    <text evidence="1">The sequence shown here is derived from an EMBL/GenBank/DDBJ whole genome shotgun (WGS) entry which is preliminary data.</text>
</comment>
<accession>A0A0R2CW79</accession>
<dbReference type="SUPFAM" id="SSF52309">
    <property type="entry name" value="N-(deoxy)ribosyltransferase-like"/>
    <property type="match status" value="1"/>
</dbReference>
<dbReference type="Gene3D" id="3.40.50.450">
    <property type="match status" value="1"/>
</dbReference>
<evidence type="ECO:0000313" key="1">
    <source>
        <dbReference type="EMBL" id="KRM96110.1"/>
    </source>
</evidence>
<gene>
    <name evidence="1" type="ORF">FC19_GL001182</name>
</gene>
<organism evidence="1 2">
    <name type="scientific">Liquorilactobacillus aquaticus DSM 21051</name>
    <dbReference type="NCBI Taxonomy" id="1423725"/>
    <lineage>
        <taxon>Bacteria</taxon>
        <taxon>Bacillati</taxon>
        <taxon>Bacillota</taxon>
        <taxon>Bacilli</taxon>
        <taxon>Lactobacillales</taxon>
        <taxon>Lactobacillaceae</taxon>
        <taxon>Liquorilactobacillus</taxon>
    </lineage>
</organism>
<keyword evidence="2" id="KW-1185">Reference proteome</keyword>
<protein>
    <recommendedName>
        <fullName evidence="3">Nucleoside deoxyribosyltransferase</fullName>
    </recommendedName>
</protein>
<name>A0A0R2CW79_9LACO</name>
<dbReference type="STRING" id="1423725.FC19_GL001182"/>
<dbReference type="Proteomes" id="UP000051015">
    <property type="component" value="Unassembled WGS sequence"/>
</dbReference>
<sequence>MQTIKSEVKPLNKVYLAAPFFSNHQKERIQKVKDTLLSNNTIDSHNIFLPQEHQFEEEKFGSRAWQQYVFASDIRQVHRADILVAIMDYKAEESDNEPDSGTMFEIGAAFQSDIPIAVVQFDPAKELNLMIAQSLTAYFDASRNGLDELAKYDFDELRSKPSKRNVF</sequence>
<dbReference type="PATRIC" id="fig|1423725.3.peg.1218"/>